<dbReference type="EMBL" id="JACTVM010000002">
    <property type="protein sequence ID" value="MBC9226563.1"/>
    <property type="molecule type" value="Genomic_DNA"/>
</dbReference>
<dbReference type="Proteomes" id="UP000515871">
    <property type="component" value="Chromosome"/>
</dbReference>
<evidence type="ECO:0000256" key="1">
    <source>
        <dbReference type="SAM" id="MobiDB-lite"/>
    </source>
</evidence>
<protein>
    <submittedName>
        <fullName evidence="2">DUF5302 domain-containing protein</fullName>
    </submittedName>
</protein>
<accession>A0A8I0EVV6</accession>
<proteinExistence type="predicted"/>
<evidence type="ECO:0000313" key="4">
    <source>
        <dbReference type="Proteomes" id="UP000515871"/>
    </source>
</evidence>
<name>A0A8I0EVV6_9ACTN</name>
<dbReference type="AlphaFoldDB" id="A0A8I0EVV6"/>
<feature type="compositionally biased region" description="Basic and acidic residues" evidence="1">
    <location>
        <begin position="1"/>
        <end position="38"/>
    </location>
</feature>
<feature type="region of interest" description="Disordered" evidence="1">
    <location>
        <begin position="1"/>
        <end position="54"/>
    </location>
</feature>
<evidence type="ECO:0000313" key="2">
    <source>
        <dbReference type="EMBL" id="MBC9226563.1"/>
    </source>
</evidence>
<dbReference type="RefSeq" id="WP_187411464.1">
    <property type="nucleotide sequence ID" value="NZ_CP060587.1"/>
</dbReference>
<dbReference type="Proteomes" id="UP000620591">
    <property type="component" value="Unassembled WGS sequence"/>
</dbReference>
<dbReference type="EMBL" id="CP060587">
    <property type="protein sequence ID" value="QNL93637.1"/>
    <property type="molecule type" value="Genomic_DNA"/>
</dbReference>
<organism evidence="2 5">
    <name type="scientific">Aeromicrobium senzhongii</name>
    <dbReference type="NCBI Taxonomy" id="2663859"/>
    <lineage>
        <taxon>Bacteria</taxon>
        <taxon>Bacillati</taxon>
        <taxon>Actinomycetota</taxon>
        <taxon>Actinomycetes</taxon>
        <taxon>Propionibacteriales</taxon>
        <taxon>Nocardioidaceae</taxon>
        <taxon>Aeromicrobium</taxon>
    </lineage>
</organism>
<gene>
    <name evidence="3" type="ORF">H9L21_11010</name>
    <name evidence="2" type="ORF">IBG24_09575</name>
</gene>
<reference evidence="2" key="1">
    <citation type="submission" date="2020-09" db="EMBL/GenBank/DDBJ databases">
        <title>Novel species in genus Aeromicrobium.</title>
        <authorList>
            <person name="Zhang G."/>
        </authorList>
    </citation>
    <scope>NUCLEOTIDE SEQUENCE</scope>
    <source>
        <strain evidence="4">zg-629</strain>
        <strain evidence="3">Zg-629</strain>
        <strain evidence="2">Zg-636</strain>
    </source>
</reference>
<dbReference type="Pfam" id="PF17227">
    <property type="entry name" value="DUF5302"/>
    <property type="match status" value="1"/>
</dbReference>
<evidence type="ECO:0000313" key="3">
    <source>
        <dbReference type="EMBL" id="QNL93637.1"/>
    </source>
</evidence>
<evidence type="ECO:0000313" key="5">
    <source>
        <dbReference type="Proteomes" id="UP000620591"/>
    </source>
</evidence>
<sequence length="54" mass="6072">MTDAEDVKAKFREALDKKKERHHATAEGAEHDGSEKSHGAAKPIDQPEFRRKSV</sequence>
<feature type="compositionally biased region" description="Basic and acidic residues" evidence="1">
    <location>
        <begin position="45"/>
        <end position="54"/>
    </location>
</feature>
<dbReference type="InterPro" id="IPR035172">
    <property type="entry name" value="DUF5302"/>
</dbReference>
<keyword evidence="4" id="KW-1185">Reference proteome</keyword>